<evidence type="ECO:0000313" key="9">
    <source>
        <dbReference type="EMBL" id="SEH17696.1"/>
    </source>
</evidence>
<evidence type="ECO:0000256" key="6">
    <source>
        <dbReference type="SAM" id="Coils"/>
    </source>
</evidence>
<dbReference type="InterPro" id="IPR005467">
    <property type="entry name" value="His_kinase_dom"/>
</dbReference>
<dbReference type="Pfam" id="PF02518">
    <property type="entry name" value="HATPase_c"/>
    <property type="match status" value="1"/>
</dbReference>
<dbReference type="GO" id="GO:0000155">
    <property type="term" value="F:phosphorelay sensor kinase activity"/>
    <property type="evidence" value="ECO:0007669"/>
    <property type="project" value="InterPro"/>
</dbReference>
<accession>A0A1H6G3M4</accession>
<reference evidence="10" key="1">
    <citation type="submission" date="2016-10" db="EMBL/GenBank/DDBJ databases">
        <authorList>
            <person name="Varghese N."/>
            <person name="Submissions S."/>
        </authorList>
    </citation>
    <scope>NUCLEOTIDE SEQUENCE [LARGE SCALE GENOMIC DNA]</scope>
    <source>
        <strain evidence="10">CGMCC 1.8981</strain>
    </source>
</reference>
<evidence type="ECO:0000256" key="3">
    <source>
        <dbReference type="ARBA" id="ARBA00022553"/>
    </source>
</evidence>
<keyword evidence="5 9" id="KW-0418">Kinase</keyword>
<dbReference type="SMART" id="SM00388">
    <property type="entry name" value="HisKA"/>
    <property type="match status" value="1"/>
</dbReference>
<organism evidence="9 10">
    <name type="scientific">Natronorubrum sediminis</name>
    <dbReference type="NCBI Taxonomy" id="640943"/>
    <lineage>
        <taxon>Archaea</taxon>
        <taxon>Methanobacteriati</taxon>
        <taxon>Methanobacteriota</taxon>
        <taxon>Stenosarchaea group</taxon>
        <taxon>Halobacteria</taxon>
        <taxon>Halobacteriales</taxon>
        <taxon>Natrialbaceae</taxon>
        <taxon>Natronorubrum</taxon>
    </lineage>
</organism>
<name>A0A1H6G3M4_9EURY</name>
<comment type="catalytic activity">
    <reaction evidence="1">
        <text>ATP + protein L-histidine = ADP + protein N-phospho-L-histidine.</text>
        <dbReference type="EC" id="2.7.13.3"/>
    </reaction>
</comment>
<feature type="coiled-coil region" evidence="6">
    <location>
        <begin position="126"/>
        <end position="180"/>
    </location>
</feature>
<evidence type="ECO:0000256" key="7">
    <source>
        <dbReference type="SAM" id="Phobius"/>
    </source>
</evidence>
<keyword evidence="4" id="KW-0808">Transferase</keyword>
<proteinExistence type="predicted"/>
<dbReference type="SUPFAM" id="SSF55874">
    <property type="entry name" value="ATPase domain of HSP90 chaperone/DNA topoisomerase II/histidine kinase"/>
    <property type="match status" value="1"/>
</dbReference>
<dbReference type="InterPro" id="IPR003661">
    <property type="entry name" value="HisK_dim/P_dom"/>
</dbReference>
<feature type="transmembrane region" description="Helical" evidence="7">
    <location>
        <begin position="7"/>
        <end position="28"/>
    </location>
</feature>
<dbReference type="InterPro" id="IPR003594">
    <property type="entry name" value="HATPase_dom"/>
</dbReference>
<dbReference type="InterPro" id="IPR004358">
    <property type="entry name" value="Sig_transdc_His_kin-like_C"/>
</dbReference>
<dbReference type="EMBL" id="FNWL01000004">
    <property type="protein sequence ID" value="SEH17696.1"/>
    <property type="molecule type" value="Genomic_DNA"/>
</dbReference>
<dbReference type="SUPFAM" id="SSF47384">
    <property type="entry name" value="Homodimeric domain of signal transducing histidine kinase"/>
    <property type="match status" value="1"/>
</dbReference>
<dbReference type="PROSITE" id="PS50109">
    <property type="entry name" value="HIS_KIN"/>
    <property type="match status" value="1"/>
</dbReference>
<evidence type="ECO:0000259" key="8">
    <source>
        <dbReference type="PROSITE" id="PS50109"/>
    </source>
</evidence>
<dbReference type="PRINTS" id="PR00344">
    <property type="entry name" value="BCTRLSENSOR"/>
</dbReference>
<feature type="domain" description="Histidine kinase" evidence="8">
    <location>
        <begin position="183"/>
        <end position="396"/>
    </location>
</feature>
<dbReference type="OrthoDB" id="106630at2157"/>
<dbReference type="EC" id="2.7.13.3" evidence="2"/>
<keyword evidence="7" id="KW-1133">Transmembrane helix</keyword>
<dbReference type="AlphaFoldDB" id="A0A1H6G3M4"/>
<dbReference type="RefSeq" id="WP_090508088.1">
    <property type="nucleotide sequence ID" value="NZ_FNWL01000004.1"/>
</dbReference>
<dbReference type="Gene3D" id="3.30.565.10">
    <property type="entry name" value="Histidine kinase-like ATPase, C-terminal domain"/>
    <property type="match status" value="1"/>
</dbReference>
<evidence type="ECO:0000313" key="10">
    <source>
        <dbReference type="Proteomes" id="UP000199112"/>
    </source>
</evidence>
<feature type="transmembrane region" description="Helical" evidence="7">
    <location>
        <begin position="71"/>
        <end position="90"/>
    </location>
</feature>
<evidence type="ECO:0000256" key="4">
    <source>
        <dbReference type="ARBA" id="ARBA00022679"/>
    </source>
</evidence>
<dbReference type="Pfam" id="PF16926">
    <property type="entry name" value="HisKA_4TM"/>
    <property type="match status" value="1"/>
</dbReference>
<dbReference type="Pfam" id="PF00512">
    <property type="entry name" value="HisKA"/>
    <property type="match status" value="1"/>
</dbReference>
<keyword evidence="10" id="KW-1185">Reference proteome</keyword>
<dbReference type="SMART" id="SM00387">
    <property type="entry name" value="HATPase_c"/>
    <property type="match status" value="1"/>
</dbReference>
<sequence length="417" mass="46141">MSNWNRLLSALGVVLLVIAGGSITYTLLIKGNHLSAALLEAAIDSILIGVPGIAMVYAGTWLPSTTILPELYSRIVAWTGGGIAVMGLIVGLRELHPGVELTLTGGTQVILLSISSVTGLLVGVLNARTHTQAKALERKNRELKRKYELEKQNERLRRTERRLENAITELEASNERLEEFAYAVSHDLQEPLRMVTSYLQLLERRYGDELEEDGEEFVDYAVDGAERMRAMIDGLLEYSRVETRGDPFESVDLEAVLDDVYTDLQFKIEETDADLERAPMPTVHGDEAQLRQLFQNLLTNAMVYSGEGTPRIRISAERDGPLWTVFVSDDGIGMDPDNTDRIFDIFQRLHTADEQSGSGIGLAVCKRVVERHGGDIWVDTEPGVGSTFFFQLYDSDRADLAPAGDSTLSQPESNPGE</sequence>
<dbReference type="InterPro" id="IPR052162">
    <property type="entry name" value="Sensor_kinase/Photoreceptor"/>
</dbReference>
<evidence type="ECO:0000256" key="5">
    <source>
        <dbReference type="ARBA" id="ARBA00022777"/>
    </source>
</evidence>
<dbReference type="CDD" id="cd00082">
    <property type="entry name" value="HisKA"/>
    <property type="match status" value="1"/>
</dbReference>
<keyword evidence="7" id="KW-0812">Transmembrane</keyword>
<dbReference type="Proteomes" id="UP000199112">
    <property type="component" value="Unassembled WGS sequence"/>
</dbReference>
<dbReference type="PANTHER" id="PTHR43304">
    <property type="entry name" value="PHYTOCHROME-LIKE PROTEIN CPH1"/>
    <property type="match status" value="1"/>
</dbReference>
<dbReference type="InterPro" id="IPR036890">
    <property type="entry name" value="HATPase_C_sf"/>
</dbReference>
<evidence type="ECO:0000256" key="1">
    <source>
        <dbReference type="ARBA" id="ARBA00000085"/>
    </source>
</evidence>
<keyword evidence="6" id="KW-0175">Coiled coil</keyword>
<dbReference type="PANTHER" id="PTHR43304:SF1">
    <property type="entry name" value="PAC DOMAIN-CONTAINING PROTEIN"/>
    <property type="match status" value="1"/>
</dbReference>
<gene>
    <name evidence="9" type="ORF">SAMN04487967_3345</name>
</gene>
<evidence type="ECO:0000256" key="2">
    <source>
        <dbReference type="ARBA" id="ARBA00012438"/>
    </source>
</evidence>
<keyword evidence="3" id="KW-0597">Phosphoprotein</keyword>
<dbReference type="InterPro" id="IPR036097">
    <property type="entry name" value="HisK_dim/P_sf"/>
</dbReference>
<dbReference type="InterPro" id="IPR031623">
    <property type="entry name" value="HisKA_4TM"/>
</dbReference>
<feature type="transmembrane region" description="Helical" evidence="7">
    <location>
        <begin position="34"/>
        <end position="59"/>
    </location>
</feature>
<dbReference type="FunFam" id="3.30.565.10:FF:000006">
    <property type="entry name" value="Sensor histidine kinase WalK"/>
    <property type="match status" value="1"/>
</dbReference>
<dbReference type="Gene3D" id="1.10.287.130">
    <property type="match status" value="1"/>
</dbReference>
<protein>
    <recommendedName>
        <fullName evidence="2">histidine kinase</fullName>
        <ecNumber evidence="2">2.7.13.3</ecNumber>
    </recommendedName>
</protein>
<keyword evidence="7" id="KW-0472">Membrane</keyword>
<feature type="transmembrane region" description="Helical" evidence="7">
    <location>
        <begin position="110"/>
        <end position="129"/>
    </location>
</feature>